<dbReference type="RefSeq" id="WP_201846439.1">
    <property type="nucleotide sequence ID" value="NZ_JAERRG010000001.1"/>
</dbReference>
<reference evidence="1 2" key="1">
    <citation type="submission" date="2021-01" db="EMBL/GenBank/DDBJ databases">
        <title>WGS of actinomycetes isolated from Thailand.</title>
        <authorList>
            <person name="Thawai C."/>
        </authorList>
    </citation>
    <scope>NUCLEOTIDE SEQUENCE [LARGE SCALE GENOMIC DNA]</scope>
    <source>
        <strain evidence="1 2">CA3R110</strain>
    </source>
</reference>
<evidence type="ECO:0000313" key="1">
    <source>
        <dbReference type="EMBL" id="MBL1110961.1"/>
    </source>
</evidence>
<dbReference type="EMBL" id="JAERRG010000001">
    <property type="protein sequence ID" value="MBL1110961.1"/>
    <property type="molecule type" value="Genomic_DNA"/>
</dbReference>
<accession>A0ABS1PF07</accession>
<gene>
    <name evidence="1" type="ORF">JK364_00820</name>
</gene>
<dbReference type="Proteomes" id="UP000621510">
    <property type="component" value="Unassembled WGS sequence"/>
</dbReference>
<sequence>MTARNGQSGRRVFAGDRRPVDVMVGDLDRGAGFPYSVTDGVGDGGCVFPD</sequence>
<proteinExistence type="predicted"/>
<keyword evidence="2" id="KW-1185">Reference proteome</keyword>
<name>A0ABS1PF07_9ACTN</name>
<protein>
    <submittedName>
        <fullName evidence="1">Uncharacterized protein</fullName>
    </submittedName>
</protein>
<evidence type="ECO:0000313" key="2">
    <source>
        <dbReference type="Proteomes" id="UP000621510"/>
    </source>
</evidence>
<comment type="caution">
    <text evidence="1">The sequence shown here is derived from an EMBL/GenBank/DDBJ whole genome shotgun (WGS) entry which is preliminary data.</text>
</comment>
<organism evidence="1 2">
    <name type="scientific">Streptomyces endocoffeicus</name>
    <dbReference type="NCBI Taxonomy" id="2898945"/>
    <lineage>
        <taxon>Bacteria</taxon>
        <taxon>Bacillati</taxon>
        <taxon>Actinomycetota</taxon>
        <taxon>Actinomycetes</taxon>
        <taxon>Kitasatosporales</taxon>
        <taxon>Streptomycetaceae</taxon>
        <taxon>Streptomyces</taxon>
    </lineage>
</organism>